<feature type="non-terminal residue" evidence="1">
    <location>
        <position position="1"/>
    </location>
</feature>
<evidence type="ECO:0000313" key="2">
    <source>
        <dbReference type="Proteomes" id="UP000790709"/>
    </source>
</evidence>
<dbReference type="Proteomes" id="UP000790709">
    <property type="component" value="Unassembled WGS sequence"/>
</dbReference>
<comment type="caution">
    <text evidence="1">The sequence shown here is derived from an EMBL/GenBank/DDBJ whole genome shotgun (WGS) entry which is preliminary data.</text>
</comment>
<sequence length="173" mass="18657">LKVYSLSLSTYTRRVAVVCGEKFPYELISVDLTKGKQAPPSFTGRQPSRQVPCIVRHSPKISRSPLREEVQDHGTPNLVPIEPEPEALFEQAASPSPTAAVPQCRMMSRSGAHVANSLLLSTPSGYEVILGKQKCLAGDNLTPADLFHLPAGSTLVGPTGYAHLFEGRPNVAR</sequence>
<protein>
    <submittedName>
        <fullName evidence="1">Uncharacterized protein</fullName>
    </submittedName>
</protein>
<organism evidence="1 2">
    <name type="scientific">Leucogyrophana mollusca</name>
    <dbReference type="NCBI Taxonomy" id="85980"/>
    <lineage>
        <taxon>Eukaryota</taxon>
        <taxon>Fungi</taxon>
        <taxon>Dikarya</taxon>
        <taxon>Basidiomycota</taxon>
        <taxon>Agaricomycotina</taxon>
        <taxon>Agaricomycetes</taxon>
        <taxon>Agaricomycetidae</taxon>
        <taxon>Boletales</taxon>
        <taxon>Boletales incertae sedis</taxon>
        <taxon>Leucogyrophana</taxon>
    </lineage>
</organism>
<accession>A0ACB8B1U1</accession>
<dbReference type="EMBL" id="MU266686">
    <property type="protein sequence ID" value="KAH7919186.1"/>
    <property type="molecule type" value="Genomic_DNA"/>
</dbReference>
<evidence type="ECO:0000313" key="1">
    <source>
        <dbReference type="EMBL" id="KAH7919186.1"/>
    </source>
</evidence>
<proteinExistence type="predicted"/>
<reference evidence="1" key="1">
    <citation type="journal article" date="2021" name="New Phytol.">
        <title>Evolutionary innovations through gain and loss of genes in the ectomycorrhizal Boletales.</title>
        <authorList>
            <person name="Wu G."/>
            <person name="Miyauchi S."/>
            <person name="Morin E."/>
            <person name="Kuo A."/>
            <person name="Drula E."/>
            <person name="Varga T."/>
            <person name="Kohler A."/>
            <person name="Feng B."/>
            <person name="Cao Y."/>
            <person name="Lipzen A."/>
            <person name="Daum C."/>
            <person name="Hundley H."/>
            <person name="Pangilinan J."/>
            <person name="Johnson J."/>
            <person name="Barry K."/>
            <person name="LaButti K."/>
            <person name="Ng V."/>
            <person name="Ahrendt S."/>
            <person name="Min B."/>
            <person name="Choi I.G."/>
            <person name="Park H."/>
            <person name="Plett J.M."/>
            <person name="Magnuson J."/>
            <person name="Spatafora J.W."/>
            <person name="Nagy L.G."/>
            <person name="Henrissat B."/>
            <person name="Grigoriev I.V."/>
            <person name="Yang Z.L."/>
            <person name="Xu J."/>
            <person name="Martin F.M."/>
        </authorList>
    </citation>
    <scope>NUCLEOTIDE SEQUENCE</scope>
    <source>
        <strain evidence="1">KUC20120723A-06</strain>
    </source>
</reference>
<name>A0ACB8B1U1_9AGAM</name>
<gene>
    <name evidence="1" type="ORF">BV22DRAFT_1023436</name>
</gene>
<keyword evidence="2" id="KW-1185">Reference proteome</keyword>